<dbReference type="EMBL" id="PQXH01000401">
    <property type="protein sequence ID" value="TGO06905.1"/>
    <property type="molecule type" value="Genomic_DNA"/>
</dbReference>
<proteinExistence type="predicted"/>
<comment type="caution">
    <text evidence="1">The sequence shown here is derived from an EMBL/GenBank/DDBJ whole genome shotgun (WGS) entry which is preliminary data.</text>
</comment>
<reference evidence="1 2" key="1">
    <citation type="submission" date="2017-12" db="EMBL/GenBank/DDBJ databases">
        <title>Comparative genomics of Botrytis spp.</title>
        <authorList>
            <person name="Valero-Jimenez C.A."/>
            <person name="Tapia P."/>
            <person name="Veloso J."/>
            <person name="Silva-Moreno E."/>
            <person name="Staats M."/>
            <person name="Valdes J.H."/>
            <person name="Van Kan J.A.L."/>
        </authorList>
    </citation>
    <scope>NUCLEOTIDE SEQUENCE [LARGE SCALE GENOMIC DNA]</scope>
    <source>
        <strain evidence="1 2">Bt9001</strain>
    </source>
</reference>
<protein>
    <submittedName>
        <fullName evidence="1">Uncharacterized protein</fullName>
    </submittedName>
</protein>
<evidence type="ECO:0000313" key="2">
    <source>
        <dbReference type="Proteomes" id="UP000297777"/>
    </source>
</evidence>
<gene>
    <name evidence="1" type="ORF">BTUL_0403g00020</name>
</gene>
<sequence length="70" mass="7048">MQAIQVAEVLIIDAAEKAAAATIGAATEAAIDAAEAAAETIDEGDGICENMAEEAPPTMLEIDGYAVEVV</sequence>
<organism evidence="1 2">
    <name type="scientific">Botrytis tulipae</name>
    <dbReference type="NCBI Taxonomy" id="87230"/>
    <lineage>
        <taxon>Eukaryota</taxon>
        <taxon>Fungi</taxon>
        <taxon>Dikarya</taxon>
        <taxon>Ascomycota</taxon>
        <taxon>Pezizomycotina</taxon>
        <taxon>Leotiomycetes</taxon>
        <taxon>Helotiales</taxon>
        <taxon>Sclerotiniaceae</taxon>
        <taxon>Botrytis</taxon>
    </lineage>
</organism>
<dbReference type="AlphaFoldDB" id="A0A4Z1E476"/>
<accession>A0A4Z1E476</accession>
<evidence type="ECO:0000313" key="1">
    <source>
        <dbReference type="EMBL" id="TGO06905.1"/>
    </source>
</evidence>
<dbReference type="Proteomes" id="UP000297777">
    <property type="component" value="Unassembled WGS sequence"/>
</dbReference>
<keyword evidence="2" id="KW-1185">Reference proteome</keyword>
<name>A0A4Z1E476_9HELO</name>